<dbReference type="AlphaFoldDB" id="A0A2V4IJI4"/>
<evidence type="ECO:0000256" key="2">
    <source>
        <dbReference type="ARBA" id="ARBA00022898"/>
    </source>
</evidence>
<evidence type="ECO:0000259" key="6">
    <source>
        <dbReference type="PROSITE" id="PS50949"/>
    </source>
</evidence>
<protein>
    <submittedName>
        <fullName evidence="7">GntR family transcriptional regulator</fullName>
    </submittedName>
</protein>
<keyword evidence="3" id="KW-0805">Transcription regulation</keyword>
<dbReference type="Proteomes" id="UP000247620">
    <property type="component" value="Unassembled WGS sequence"/>
</dbReference>
<accession>A0A2V4IJI4</accession>
<dbReference type="EMBL" id="QJRO01000008">
    <property type="protein sequence ID" value="PYB81367.1"/>
    <property type="molecule type" value="Genomic_DNA"/>
</dbReference>
<evidence type="ECO:0000256" key="5">
    <source>
        <dbReference type="ARBA" id="ARBA00023163"/>
    </source>
</evidence>
<dbReference type="InterPro" id="IPR015421">
    <property type="entry name" value="PyrdxlP-dep_Trfase_major"/>
</dbReference>
<dbReference type="InterPro" id="IPR000524">
    <property type="entry name" value="Tscrpt_reg_HTH_GntR"/>
</dbReference>
<dbReference type="GO" id="GO:0030170">
    <property type="term" value="F:pyridoxal phosphate binding"/>
    <property type="evidence" value="ECO:0007669"/>
    <property type="project" value="InterPro"/>
</dbReference>
<evidence type="ECO:0000256" key="4">
    <source>
        <dbReference type="ARBA" id="ARBA00023125"/>
    </source>
</evidence>
<gene>
    <name evidence="7" type="ORF">DMX07_14695</name>
</gene>
<evidence type="ECO:0000313" key="8">
    <source>
        <dbReference type="Proteomes" id="UP000247620"/>
    </source>
</evidence>
<dbReference type="InterPro" id="IPR051446">
    <property type="entry name" value="HTH_trans_reg/aminotransferase"/>
</dbReference>
<dbReference type="Pfam" id="PF00155">
    <property type="entry name" value="Aminotran_1_2"/>
    <property type="match status" value="1"/>
</dbReference>
<name>A0A2V4IJI4_9PSED</name>
<keyword evidence="2" id="KW-0663">Pyridoxal phosphate</keyword>
<dbReference type="SMART" id="SM00345">
    <property type="entry name" value="HTH_GNTR"/>
    <property type="match status" value="1"/>
</dbReference>
<dbReference type="GO" id="GO:0003677">
    <property type="term" value="F:DNA binding"/>
    <property type="evidence" value="ECO:0007669"/>
    <property type="project" value="UniProtKB-KW"/>
</dbReference>
<dbReference type="SUPFAM" id="SSF53383">
    <property type="entry name" value="PLP-dependent transferases"/>
    <property type="match status" value="1"/>
</dbReference>
<dbReference type="Gene3D" id="1.10.10.10">
    <property type="entry name" value="Winged helix-like DNA-binding domain superfamily/Winged helix DNA-binding domain"/>
    <property type="match status" value="1"/>
</dbReference>
<dbReference type="Gene3D" id="3.40.640.10">
    <property type="entry name" value="Type I PLP-dependent aspartate aminotransferase-like (Major domain)"/>
    <property type="match status" value="1"/>
</dbReference>
<dbReference type="PANTHER" id="PTHR46577:SF1">
    <property type="entry name" value="HTH-TYPE TRANSCRIPTIONAL REGULATORY PROTEIN GABR"/>
    <property type="match status" value="1"/>
</dbReference>
<dbReference type="PANTHER" id="PTHR46577">
    <property type="entry name" value="HTH-TYPE TRANSCRIPTIONAL REGULATORY PROTEIN GABR"/>
    <property type="match status" value="1"/>
</dbReference>
<evidence type="ECO:0000256" key="1">
    <source>
        <dbReference type="ARBA" id="ARBA00005384"/>
    </source>
</evidence>
<evidence type="ECO:0000256" key="3">
    <source>
        <dbReference type="ARBA" id="ARBA00023015"/>
    </source>
</evidence>
<keyword evidence="5" id="KW-0804">Transcription</keyword>
<dbReference type="InterPro" id="IPR036390">
    <property type="entry name" value="WH_DNA-bd_sf"/>
</dbReference>
<dbReference type="CDD" id="cd00609">
    <property type="entry name" value="AAT_like"/>
    <property type="match status" value="1"/>
</dbReference>
<dbReference type="SUPFAM" id="SSF46785">
    <property type="entry name" value="Winged helix' DNA-binding domain"/>
    <property type="match status" value="1"/>
</dbReference>
<reference evidence="7 8" key="1">
    <citation type="submission" date="2018-06" db="EMBL/GenBank/DDBJ databases">
        <title>Pseudomonas diversity within urban Lake Michigan freshwaters.</title>
        <authorList>
            <person name="Batrich M."/>
            <person name="Hatzopoulos T."/>
            <person name="Putonti C."/>
        </authorList>
    </citation>
    <scope>NUCLEOTIDE SEQUENCE [LARGE SCALE GENOMIC DNA]</scope>
    <source>
        <strain evidence="7 8">LBp-160603</strain>
    </source>
</reference>
<dbReference type="Pfam" id="PF00392">
    <property type="entry name" value="GntR"/>
    <property type="match status" value="1"/>
</dbReference>
<sequence length="524" mass="57889">MESGALLCAPQQVVTWIELRDCAGYHEGPLSLPACGPLMARGKQPLALDLALPFELCAKPSARKHQLLYAFLQDLLACGHLTPGTRLPSTRTLAQRWGVARGTVELVFEQLALEGCILRRQGAGSVVAPLRPDALIAANEQPLATLACPREPAPCVSPAALPEARLQTGVPFVARLADPTLLEQRHLQLAADALATITESVPHAGDMLLRKAIAAHIRLYRGIECDVEAIVVTQGIRHTLHFISQWLEQDDAIALEDPGYSWAARMFEQTGRRVICVAVDQAGLDVEQLATHDHVRAVHTTPAHQAPLGICMSVQRRQALLDWAQTRDAYIVEDDYDSEYNYACAPLPAIKALDQHDRVLFCGSFNKTLFSGLRLGFAVVPRTLRARFIDWLAATGQTPGIIAQRTVRQYLLRGHYERHLRIARQTYQRRRDLLLKRLAAEPGMTVSGEQSGLHFVLWLPDSVSEQAFCERARQRGLVLQPIGLFCRWHTWPAGVLIGYAALTDEQIAAASQVLVEVYRESLPG</sequence>
<dbReference type="CDD" id="cd07377">
    <property type="entry name" value="WHTH_GntR"/>
    <property type="match status" value="1"/>
</dbReference>
<organism evidence="7 8">
    <name type="scientific">Pseudomonas soli</name>
    <dbReference type="NCBI Taxonomy" id="1306993"/>
    <lineage>
        <taxon>Bacteria</taxon>
        <taxon>Pseudomonadati</taxon>
        <taxon>Pseudomonadota</taxon>
        <taxon>Gammaproteobacteria</taxon>
        <taxon>Pseudomonadales</taxon>
        <taxon>Pseudomonadaceae</taxon>
        <taxon>Pseudomonas</taxon>
    </lineage>
</organism>
<comment type="similarity">
    <text evidence="1">In the C-terminal section; belongs to the class-I pyridoxal-phosphate-dependent aminotransferase family.</text>
</comment>
<evidence type="ECO:0000313" key="7">
    <source>
        <dbReference type="EMBL" id="PYB81367.1"/>
    </source>
</evidence>
<dbReference type="GO" id="GO:0003700">
    <property type="term" value="F:DNA-binding transcription factor activity"/>
    <property type="evidence" value="ECO:0007669"/>
    <property type="project" value="InterPro"/>
</dbReference>
<dbReference type="InterPro" id="IPR004839">
    <property type="entry name" value="Aminotransferase_I/II_large"/>
</dbReference>
<comment type="caution">
    <text evidence="7">The sequence shown here is derived from an EMBL/GenBank/DDBJ whole genome shotgun (WGS) entry which is preliminary data.</text>
</comment>
<dbReference type="InterPro" id="IPR015424">
    <property type="entry name" value="PyrdxlP-dep_Trfase"/>
</dbReference>
<keyword evidence="4" id="KW-0238">DNA-binding</keyword>
<proteinExistence type="inferred from homology"/>
<dbReference type="InterPro" id="IPR036388">
    <property type="entry name" value="WH-like_DNA-bd_sf"/>
</dbReference>
<feature type="domain" description="HTH gntR-type" evidence="6">
    <location>
        <begin position="62"/>
        <end position="130"/>
    </location>
</feature>
<dbReference type="PROSITE" id="PS50949">
    <property type="entry name" value="HTH_GNTR"/>
    <property type="match status" value="1"/>
</dbReference>